<evidence type="ECO:0000313" key="6">
    <source>
        <dbReference type="Proteomes" id="UP001147700"/>
    </source>
</evidence>
<proteinExistence type="inferred from homology"/>
<dbReference type="SMART" id="SM00382">
    <property type="entry name" value="AAA"/>
    <property type="match status" value="1"/>
</dbReference>
<dbReference type="RefSeq" id="WP_202958740.1">
    <property type="nucleotide sequence ID" value="NZ_JAPCID010000110.1"/>
</dbReference>
<dbReference type="NCBIfam" id="NF038214">
    <property type="entry name" value="IS21_help_AAA"/>
    <property type="match status" value="1"/>
</dbReference>
<organism evidence="5 6">
    <name type="scientific">Solirubrobacter deserti</name>
    <dbReference type="NCBI Taxonomy" id="2282478"/>
    <lineage>
        <taxon>Bacteria</taxon>
        <taxon>Bacillati</taxon>
        <taxon>Actinomycetota</taxon>
        <taxon>Thermoleophilia</taxon>
        <taxon>Solirubrobacterales</taxon>
        <taxon>Solirubrobacteraceae</taxon>
        <taxon>Solirubrobacter</taxon>
    </lineage>
</organism>
<gene>
    <name evidence="5" type="primary">istB</name>
    <name evidence="5" type="ORF">OJ962_34195</name>
</gene>
<dbReference type="InterPro" id="IPR002611">
    <property type="entry name" value="IstB_ATP-bd"/>
</dbReference>
<evidence type="ECO:0000256" key="3">
    <source>
        <dbReference type="ARBA" id="ARBA00022840"/>
    </source>
</evidence>
<keyword evidence="6" id="KW-1185">Reference proteome</keyword>
<name>A0ABT4RVI0_9ACTN</name>
<evidence type="ECO:0000259" key="4">
    <source>
        <dbReference type="SMART" id="SM00382"/>
    </source>
</evidence>
<dbReference type="PIRSF" id="PIRSF003073">
    <property type="entry name" value="DNAC_TnpB_IstB"/>
    <property type="match status" value="1"/>
</dbReference>
<dbReference type="InterPro" id="IPR047661">
    <property type="entry name" value="IstB"/>
</dbReference>
<comment type="similarity">
    <text evidence="1">Belongs to the IS21/IS1162 putative ATP-binding protein family.</text>
</comment>
<dbReference type="PANTHER" id="PTHR30050">
    <property type="entry name" value="CHROMOSOMAL REPLICATION INITIATOR PROTEIN DNAA"/>
    <property type="match status" value="1"/>
</dbReference>
<dbReference type="SUPFAM" id="SSF52540">
    <property type="entry name" value="P-loop containing nucleoside triphosphate hydrolases"/>
    <property type="match status" value="1"/>
</dbReference>
<dbReference type="EMBL" id="JAPCID010000110">
    <property type="protein sequence ID" value="MDA0142587.1"/>
    <property type="molecule type" value="Genomic_DNA"/>
</dbReference>
<dbReference type="CDD" id="cd00009">
    <property type="entry name" value="AAA"/>
    <property type="match status" value="1"/>
</dbReference>
<feature type="domain" description="AAA+ ATPase" evidence="4">
    <location>
        <begin position="99"/>
        <end position="231"/>
    </location>
</feature>
<evidence type="ECO:0000256" key="2">
    <source>
        <dbReference type="ARBA" id="ARBA00022741"/>
    </source>
</evidence>
<evidence type="ECO:0000256" key="1">
    <source>
        <dbReference type="ARBA" id="ARBA00008059"/>
    </source>
</evidence>
<dbReference type="Proteomes" id="UP001147700">
    <property type="component" value="Unassembled WGS sequence"/>
</dbReference>
<sequence>MSATSELAHLFRVLKAPAAARALPKLAERARNEDWSYEQFLQSVLRTEVDSRDSHGGQARVKAARFPARKTLEEFDFSFQRSIKQTEVLHLGQLDFLAGKENIVLLGPPGTGKTHLAIALGIRACLASHRVAFRTATEWVALLADAQRQGRLDAELDKLQRIPLLIVDEVGYIPFDPQAANLMFMLVSRRYERASLIVTSNKPFSGWGEIFGDDVTAAAMIDRLVHHAEILALKGDSYRLRDRDLARPTSRND</sequence>
<keyword evidence="3" id="KW-0067">ATP-binding</keyword>
<dbReference type="Gene3D" id="3.40.50.300">
    <property type="entry name" value="P-loop containing nucleotide triphosphate hydrolases"/>
    <property type="match status" value="1"/>
</dbReference>
<dbReference type="InterPro" id="IPR003593">
    <property type="entry name" value="AAA+_ATPase"/>
</dbReference>
<dbReference type="InterPro" id="IPR028350">
    <property type="entry name" value="DNAC/IstB-like"/>
</dbReference>
<dbReference type="InterPro" id="IPR027417">
    <property type="entry name" value="P-loop_NTPase"/>
</dbReference>
<evidence type="ECO:0000313" key="5">
    <source>
        <dbReference type="EMBL" id="MDA0142587.1"/>
    </source>
</evidence>
<reference evidence="5" key="1">
    <citation type="submission" date="2022-10" db="EMBL/GenBank/DDBJ databases">
        <title>The WGS of Solirubrobacter sp. CPCC 204708.</title>
        <authorList>
            <person name="Jiang Z."/>
        </authorList>
    </citation>
    <scope>NUCLEOTIDE SEQUENCE</scope>
    <source>
        <strain evidence="5">CPCC 204708</strain>
    </source>
</reference>
<dbReference type="Pfam" id="PF01695">
    <property type="entry name" value="IstB_IS21"/>
    <property type="match status" value="1"/>
</dbReference>
<keyword evidence="2" id="KW-0547">Nucleotide-binding</keyword>
<dbReference type="NCBIfam" id="NF005098">
    <property type="entry name" value="PRK06526.1"/>
    <property type="match status" value="1"/>
</dbReference>
<comment type="caution">
    <text evidence="5">The sequence shown here is derived from an EMBL/GenBank/DDBJ whole genome shotgun (WGS) entry which is preliminary data.</text>
</comment>
<dbReference type="PANTHER" id="PTHR30050:SF4">
    <property type="entry name" value="ATP-BINDING PROTEIN RV3427C IN INSERTION SEQUENCE-RELATED"/>
    <property type="match status" value="1"/>
</dbReference>
<accession>A0ABT4RVI0</accession>
<protein>
    <submittedName>
        <fullName evidence="5">IS21-like element helper ATPase IstB</fullName>
    </submittedName>
</protein>